<proteinExistence type="inferred from homology"/>
<dbReference type="GO" id="GO:0016491">
    <property type="term" value="F:oxidoreductase activity"/>
    <property type="evidence" value="ECO:0007669"/>
    <property type="project" value="UniProtKB-KW"/>
</dbReference>
<comment type="caution">
    <text evidence="5">The sequence shown here is derived from an EMBL/GenBank/DDBJ whole genome shotgun (WGS) entry which is preliminary data.</text>
</comment>
<keyword evidence="2" id="KW-0560">Oxidoreductase</keyword>
<dbReference type="PRINTS" id="PR00080">
    <property type="entry name" value="SDRFAMILY"/>
</dbReference>
<comment type="function">
    <text evidence="3">Putative oxidoreductase.</text>
</comment>
<dbReference type="Pfam" id="PF00106">
    <property type="entry name" value="adh_short"/>
    <property type="match status" value="1"/>
</dbReference>
<evidence type="ECO:0000256" key="3">
    <source>
        <dbReference type="ARBA" id="ARBA00037096"/>
    </source>
</evidence>
<dbReference type="SUPFAM" id="SSF51735">
    <property type="entry name" value="NAD(P)-binding Rossmann-fold domains"/>
    <property type="match status" value="1"/>
</dbReference>
<evidence type="ECO:0000256" key="2">
    <source>
        <dbReference type="ARBA" id="ARBA00023002"/>
    </source>
</evidence>
<dbReference type="Gene3D" id="3.40.50.720">
    <property type="entry name" value="NAD(P)-binding Rossmann-like Domain"/>
    <property type="match status" value="1"/>
</dbReference>
<dbReference type="PRINTS" id="PR00081">
    <property type="entry name" value="GDHRDH"/>
</dbReference>
<organism evidence="5 6">
    <name type="scientific">Rhodosorus marinus</name>
    <dbReference type="NCBI Taxonomy" id="101924"/>
    <lineage>
        <taxon>Eukaryota</taxon>
        <taxon>Rhodophyta</taxon>
        <taxon>Stylonematophyceae</taxon>
        <taxon>Stylonematales</taxon>
        <taxon>Stylonemataceae</taxon>
        <taxon>Rhodosorus</taxon>
    </lineage>
</organism>
<reference evidence="5 6" key="1">
    <citation type="journal article" date="2023" name="Nat. Commun.">
        <title>Origin of minicircular mitochondrial genomes in red algae.</title>
        <authorList>
            <person name="Lee Y."/>
            <person name="Cho C.H."/>
            <person name="Lee Y.M."/>
            <person name="Park S.I."/>
            <person name="Yang J.H."/>
            <person name="West J.A."/>
            <person name="Bhattacharya D."/>
            <person name="Yoon H.S."/>
        </authorList>
    </citation>
    <scope>NUCLEOTIDE SEQUENCE [LARGE SCALE GENOMIC DNA]</scope>
    <source>
        <strain evidence="5 6">CCMP1338</strain>
        <tissue evidence="5">Whole cell</tissue>
    </source>
</reference>
<sequence>MLLLLSLRSVLRKQRAKTYFKGKHVWVTGASSGIGQQVAQELALRGARVTMSARSRRKMSAMAKELVSDGFAATCVPLDVSEAYATIATAHRTAVGNYGPVDILIANAGINNRGNKFAELSEDTIEQVISTNFKGTVYCVKAVLPTMIQRKKGLVASVSSLSGYRGLPRGSVYGGTKAAISNFMEAVRVELWGSGIKVNICGFS</sequence>
<dbReference type="PANTHER" id="PTHR44196">
    <property type="entry name" value="DEHYDROGENASE/REDUCTASE SDR FAMILY MEMBER 7B"/>
    <property type="match status" value="1"/>
</dbReference>
<name>A0AAV8UWY4_9RHOD</name>
<gene>
    <name evidence="5" type="ORF">NDN08_003502</name>
</gene>
<accession>A0AAV8UWY4</accession>
<keyword evidence="6" id="KW-1185">Reference proteome</keyword>
<dbReference type="PANTHER" id="PTHR44196:SF1">
    <property type="entry name" value="DEHYDROGENASE_REDUCTASE SDR FAMILY MEMBER 7B"/>
    <property type="match status" value="1"/>
</dbReference>
<dbReference type="EMBL" id="JAMWBK010000003">
    <property type="protein sequence ID" value="KAJ8907019.1"/>
    <property type="molecule type" value="Genomic_DNA"/>
</dbReference>
<dbReference type="InterPro" id="IPR020904">
    <property type="entry name" value="Sc_DH/Rdtase_CS"/>
</dbReference>
<evidence type="ECO:0000256" key="1">
    <source>
        <dbReference type="ARBA" id="ARBA00006484"/>
    </source>
</evidence>
<dbReference type="InterPro" id="IPR002347">
    <property type="entry name" value="SDR_fam"/>
</dbReference>
<evidence type="ECO:0000313" key="6">
    <source>
        <dbReference type="Proteomes" id="UP001157974"/>
    </source>
</evidence>
<dbReference type="AlphaFoldDB" id="A0AAV8UWY4"/>
<dbReference type="PROSITE" id="PS00061">
    <property type="entry name" value="ADH_SHORT"/>
    <property type="match status" value="1"/>
</dbReference>
<evidence type="ECO:0000313" key="5">
    <source>
        <dbReference type="EMBL" id="KAJ8907019.1"/>
    </source>
</evidence>
<dbReference type="Proteomes" id="UP001157974">
    <property type="component" value="Unassembled WGS sequence"/>
</dbReference>
<comment type="similarity">
    <text evidence="1 4">Belongs to the short-chain dehydrogenases/reductases (SDR) family.</text>
</comment>
<evidence type="ECO:0000256" key="4">
    <source>
        <dbReference type="RuleBase" id="RU000363"/>
    </source>
</evidence>
<dbReference type="InterPro" id="IPR036291">
    <property type="entry name" value="NAD(P)-bd_dom_sf"/>
</dbReference>
<dbReference type="GO" id="GO:0016020">
    <property type="term" value="C:membrane"/>
    <property type="evidence" value="ECO:0007669"/>
    <property type="project" value="TreeGrafter"/>
</dbReference>
<protein>
    <submittedName>
        <fullName evidence="5">Uncharacterized protein</fullName>
    </submittedName>
</protein>